<sequence length="605" mass="66371">MPTKRSAGSDPDALAATTAVKRRKIENESLHGNSHHALPCSFAASSHDHISSLSDEILLRILSFLPLSTLLGISPVSRRFRRLSTDSQLWRQLYYLHFVLPRAMRIPGFRPNLCQDGTASSRTVLRHSGVDLRKSRALSGDTFIDWKRQYKLRHNWSRGKCAVEELDVGADGLDPGLRRKRTLAKVLDGIAITADSTAGLRAWDLKSKKLLAQADLSDGHISSDPTCIAVDDQSADGKGLGVALGFFDGSFGVWSLDLVAGEMSKRYRHSNSTNGKLISVAYHFPYVMTATSRDLVSIYAFDMPTKGGTTFENEIHRNPLTLTEMLAASARESVGQKNGLGQPGEHEKDQDSTTLAPPYLMTSLKSHSSMDPLALSIRKTSSSTIASIAYTLPTREGWTIGIQELHIQTIRTRLETFSEIVDSRVAHAPPIITGRSARIPRGNTASEAIGSAGDEESDSSDINTETHGPMSLCYTHPYLLATQPDNTLILYLCTTNATDVSISRGIRLWGHTSGIGDAEITSRGKAVSVSCRGDELRVWELEGRTSGRSVEIRPNLTGAAQDAPSLSPRDEWDDRRSWVGFDDEMVIVLKKAKTGRETLMMYDFS</sequence>
<dbReference type="PROSITE" id="PS50181">
    <property type="entry name" value="FBOX"/>
    <property type="match status" value="1"/>
</dbReference>
<dbReference type="Pfam" id="PF12937">
    <property type="entry name" value="F-box-like"/>
    <property type="match status" value="1"/>
</dbReference>
<dbReference type="STRING" id="41688.A0A2N3NIX8"/>
<accession>A0A2N3NIX8</accession>
<comment type="caution">
    <text evidence="3">The sequence shown here is derived from an EMBL/GenBank/DDBJ whole genome shotgun (WGS) entry which is preliminary data.</text>
</comment>
<feature type="domain" description="F-box" evidence="2">
    <location>
        <begin position="47"/>
        <end position="93"/>
    </location>
</feature>
<reference evidence="3 4" key="1">
    <citation type="journal article" date="2017" name="G3 (Bethesda)">
        <title>First Draft Genome Sequence of the Pathogenic Fungus Lomentospora prolificans (Formerly Scedosporium prolificans).</title>
        <authorList>
            <person name="Luo R."/>
            <person name="Zimin A."/>
            <person name="Workman R."/>
            <person name="Fan Y."/>
            <person name="Pertea G."/>
            <person name="Grossman N."/>
            <person name="Wear M.P."/>
            <person name="Jia B."/>
            <person name="Miller H."/>
            <person name="Casadevall A."/>
            <person name="Timp W."/>
            <person name="Zhang S.X."/>
            <person name="Salzberg S.L."/>
        </authorList>
    </citation>
    <scope>NUCLEOTIDE SEQUENCE [LARGE SCALE GENOMIC DNA]</scope>
    <source>
        <strain evidence="3 4">JHH-5317</strain>
    </source>
</reference>
<dbReference type="Pfam" id="PF25499">
    <property type="entry name" value="Beta-prop_pof12"/>
    <property type="match status" value="1"/>
</dbReference>
<dbReference type="SUPFAM" id="SSF81383">
    <property type="entry name" value="F-box domain"/>
    <property type="match status" value="1"/>
</dbReference>
<dbReference type="EMBL" id="NLAX01000003">
    <property type="protein sequence ID" value="PKS12385.1"/>
    <property type="molecule type" value="Genomic_DNA"/>
</dbReference>
<dbReference type="OrthoDB" id="3219396at2759"/>
<dbReference type="SUPFAM" id="SSF50998">
    <property type="entry name" value="Quinoprotein alcohol dehydrogenase-like"/>
    <property type="match status" value="1"/>
</dbReference>
<dbReference type="InterPro" id="IPR036047">
    <property type="entry name" value="F-box-like_dom_sf"/>
</dbReference>
<dbReference type="VEuPathDB" id="FungiDB:jhhlp_000589"/>
<dbReference type="GO" id="GO:0019005">
    <property type="term" value="C:SCF ubiquitin ligase complex"/>
    <property type="evidence" value="ECO:0007669"/>
    <property type="project" value="TreeGrafter"/>
</dbReference>
<dbReference type="Proteomes" id="UP000233524">
    <property type="component" value="Unassembled WGS sequence"/>
</dbReference>
<organism evidence="3 4">
    <name type="scientific">Lomentospora prolificans</name>
    <dbReference type="NCBI Taxonomy" id="41688"/>
    <lineage>
        <taxon>Eukaryota</taxon>
        <taxon>Fungi</taxon>
        <taxon>Dikarya</taxon>
        <taxon>Ascomycota</taxon>
        <taxon>Pezizomycotina</taxon>
        <taxon>Sordariomycetes</taxon>
        <taxon>Hypocreomycetidae</taxon>
        <taxon>Microascales</taxon>
        <taxon>Microascaceae</taxon>
        <taxon>Lomentospora</taxon>
    </lineage>
</organism>
<evidence type="ECO:0000313" key="3">
    <source>
        <dbReference type="EMBL" id="PKS12385.1"/>
    </source>
</evidence>
<dbReference type="InterPro" id="IPR011047">
    <property type="entry name" value="Quinoprotein_ADH-like_sf"/>
</dbReference>
<dbReference type="PANTHER" id="PTHR46731:SF1">
    <property type="entry name" value="F-BOX ONLY PROTEIN 15"/>
    <property type="match status" value="1"/>
</dbReference>
<dbReference type="AlphaFoldDB" id="A0A2N3NIX8"/>
<dbReference type="SMART" id="SM00256">
    <property type="entry name" value="FBOX"/>
    <property type="match status" value="1"/>
</dbReference>
<dbReference type="InParanoid" id="A0A2N3NIX8"/>
<proteinExistence type="predicted"/>
<evidence type="ECO:0000313" key="4">
    <source>
        <dbReference type="Proteomes" id="UP000233524"/>
    </source>
</evidence>
<name>A0A2N3NIX8_9PEZI</name>
<gene>
    <name evidence="3" type="ORF">jhhlp_000589</name>
</gene>
<feature type="region of interest" description="Disordered" evidence="1">
    <location>
        <begin position="332"/>
        <end position="354"/>
    </location>
</feature>
<dbReference type="PANTHER" id="PTHR46731">
    <property type="entry name" value="F-BOX ONLY PROTEIN 15"/>
    <property type="match status" value="1"/>
</dbReference>
<protein>
    <recommendedName>
        <fullName evidence="2">F-box domain-containing protein</fullName>
    </recommendedName>
</protein>
<dbReference type="InterPro" id="IPR001810">
    <property type="entry name" value="F-box_dom"/>
</dbReference>
<feature type="region of interest" description="Disordered" evidence="1">
    <location>
        <begin position="435"/>
        <end position="462"/>
    </location>
</feature>
<keyword evidence="4" id="KW-1185">Reference proteome</keyword>
<evidence type="ECO:0000259" key="2">
    <source>
        <dbReference type="PROSITE" id="PS50181"/>
    </source>
</evidence>
<dbReference type="Gene3D" id="1.20.1280.50">
    <property type="match status" value="1"/>
</dbReference>
<evidence type="ECO:0000256" key="1">
    <source>
        <dbReference type="SAM" id="MobiDB-lite"/>
    </source>
</evidence>